<organism evidence="1 2">
    <name type="scientific">Bionectria ochroleuca</name>
    <name type="common">Gliocladium roseum</name>
    <dbReference type="NCBI Taxonomy" id="29856"/>
    <lineage>
        <taxon>Eukaryota</taxon>
        <taxon>Fungi</taxon>
        <taxon>Dikarya</taxon>
        <taxon>Ascomycota</taxon>
        <taxon>Pezizomycotina</taxon>
        <taxon>Sordariomycetes</taxon>
        <taxon>Hypocreomycetidae</taxon>
        <taxon>Hypocreales</taxon>
        <taxon>Bionectriaceae</taxon>
        <taxon>Clonostachys</taxon>
    </lineage>
</organism>
<protein>
    <submittedName>
        <fullName evidence="1">Uncharacterized protein</fullName>
    </submittedName>
</protein>
<comment type="caution">
    <text evidence="1">The sequence shown here is derived from an EMBL/GenBank/DDBJ whole genome shotgun (WGS) entry which is preliminary data.</text>
</comment>
<dbReference type="EMBL" id="JADCTT010000001">
    <property type="protein sequence ID" value="KAF9758640.1"/>
    <property type="molecule type" value="Genomic_DNA"/>
</dbReference>
<dbReference type="AlphaFoldDB" id="A0A8H7NMY3"/>
<proteinExistence type="predicted"/>
<gene>
    <name evidence="1" type="ORF">IM811_000334</name>
</gene>
<dbReference type="Proteomes" id="UP000616885">
    <property type="component" value="Unassembled WGS sequence"/>
</dbReference>
<evidence type="ECO:0000313" key="1">
    <source>
        <dbReference type="EMBL" id="KAF9758640.1"/>
    </source>
</evidence>
<sequence>MPQYQRHQPLNWSGYTFVNLSHLDDIRKRDIQNCIHSHVMPGAGRLRRKKPRHVVIRLEIMAPEANNGGFQHGERPVHGPTYSRVGIRVYKSSPPQDMGPYGLLWSYCLVSFHGHYVAALGSQQQHPYTQNYRQHGSYEILHQGP</sequence>
<accession>A0A8H7NMY3</accession>
<name>A0A8H7NMY3_BIOOC</name>
<evidence type="ECO:0000313" key="2">
    <source>
        <dbReference type="Proteomes" id="UP000616885"/>
    </source>
</evidence>
<reference evidence="1" key="1">
    <citation type="submission" date="2020-10" db="EMBL/GenBank/DDBJ databases">
        <title>High-Quality Genome Resource of Clonostachys rosea strain S41 by Oxford Nanopore Long-Read Sequencing.</title>
        <authorList>
            <person name="Wang H."/>
        </authorList>
    </citation>
    <scope>NUCLEOTIDE SEQUENCE</scope>
    <source>
        <strain evidence="1">S41</strain>
    </source>
</reference>